<dbReference type="InterPro" id="IPR011055">
    <property type="entry name" value="Dup_hybrid_motif"/>
</dbReference>
<sequence length="347" mass="36957">MIFLSISVLVFRGSSGEGQASFFNNVVKNYIEETADSFLSLEGSQSQLANASSLTLAEVESQNQGQGGPEAEINPTSVNDNSFVSYNPPNADYLDDIGVRRNQVVDYTVQPGDTLSFIASDYGVSVNSLIWANNLKGVGNINPGQVLRIPPVSGVIHKIKKGDTLPTIAKKYGVEEAKIIAFNSLPQSGQLQVDDEIIVPDGKISISTPRSGSIATSALSSNKRFSYLPNLDDLFMLPAIGYNWGRIHGRNGVDIANSCGTPIYAAADGQVTTADASGWNGGFGKFIKIAHSNGTETLYSHSSKLLVSVGQSVTRGQLIMLMGTTGRSTGCHLHFEVHGAHNPLAKH</sequence>
<dbReference type="EMBL" id="MGJL01000033">
    <property type="protein sequence ID" value="OGN06875.1"/>
    <property type="molecule type" value="Genomic_DNA"/>
</dbReference>
<dbReference type="CDD" id="cd12797">
    <property type="entry name" value="M23_peptidase"/>
    <property type="match status" value="1"/>
</dbReference>
<dbReference type="SMART" id="SM00257">
    <property type="entry name" value="LysM"/>
    <property type="match status" value="2"/>
</dbReference>
<dbReference type="Pfam" id="PF01476">
    <property type="entry name" value="LysM"/>
    <property type="match status" value="2"/>
</dbReference>
<feature type="domain" description="LysM" evidence="1">
    <location>
        <begin position="105"/>
        <end position="149"/>
    </location>
</feature>
<feature type="domain" description="LysM" evidence="1">
    <location>
        <begin position="155"/>
        <end position="199"/>
    </location>
</feature>
<dbReference type="AlphaFoldDB" id="A0A1F8F178"/>
<organism evidence="2 3">
    <name type="scientific">Candidatus Yanofskybacteria bacterium RIFCSPHIGHO2_01_FULL_45_42</name>
    <dbReference type="NCBI Taxonomy" id="1802671"/>
    <lineage>
        <taxon>Bacteria</taxon>
        <taxon>Candidatus Yanofskyibacteriota</taxon>
    </lineage>
</organism>
<dbReference type="Gene3D" id="3.10.350.10">
    <property type="entry name" value="LysM domain"/>
    <property type="match status" value="2"/>
</dbReference>
<accession>A0A1F8F178</accession>
<dbReference type="Proteomes" id="UP000178023">
    <property type="component" value="Unassembled WGS sequence"/>
</dbReference>
<dbReference type="PROSITE" id="PS51782">
    <property type="entry name" value="LYSM"/>
    <property type="match status" value="2"/>
</dbReference>
<dbReference type="SUPFAM" id="SSF51261">
    <property type="entry name" value="Duplicated hybrid motif"/>
    <property type="match status" value="1"/>
</dbReference>
<dbReference type="PANTHER" id="PTHR21666:SF270">
    <property type="entry name" value="MUREIN HYDROLASE ACTIVATOR ENVC"/>
    <property type="match status" value="1"/>
</dbReference>
<dbReference type="SUPFAM" id="SSF54106">
    <property type="entry name" value="LysM domain"/>
    <property type="match status" value="2"/>
</dbReference>
<comment type="caution">
    <text evidence="2">The sequence shown here is derived from an EMBL/GenBank/DDBJ whole genome shotgun (WGS) entry which is preliminary data.</text>
</comment>
<dbReference type="GO" id="GO:0004222">
    <property type="term" value="F:metalloendopeptidase activity"/>
    <property type="evidence" value="ECO:0007669"/>
    <property type="project" value="TreeGrafter"/>
</dbReference>
<dbReference type="InterPro" id="IPR050570">
    <property type="entry name" value="Cell_wall_metabolism_enzyme"/>
</dbReference>
<dbReference type="InterPro" id="IPR016047">
    <property type="entry name" value="M23ase_b-sheet_dom"/>
</dbReference>
<evidence type="ECO:0000259" key="1">
    <source>
        <dbReference type="PROSITE" id="PS51782"/>
    </source>
</evidence>
<reference evidence="2 3" key="1">
    <citation type="journal article" date="2016" name="Nat. Commun.">
        <title>Thousands of microbial genomes shed light on interconnected biogeochemical processes in an aquifer system.</title>
        <authorList>
            <person name="Anantharaman K."/>
            <person name="Brown C.T."/>
            <person name="Hug L.A."/>
            <person name="Sharon I."/>
            <person name="Castelle C.J."/>
            <person name="Probst A.J."/>
            <person name="Thomas B.C."/>
            <person name="Singh A."/>
            <person name="Wilkins M.J."/>
            <person name="Karaoz U."/>
            <person name="Brodie E.L."/>
            <person name="Williams K.H."/>
            <person name="Hubbard S.S."/>
            <person name="Banfield J.F."/>
        </authorList>
    </citation>
    <scope>NUCLEOTIDE SEQUENCE [LARGE SCALE GENOMIC DNA]</scope>
</reference>
<name>A0A1F8F178_9BACT</name>
<proteinExistence type="predicted"/>
<dbReference type="Gene3D" id="2.70.70.10">
    <property type="entry name" value="Glucose Permease (Domain IIA)"/>
    <property type="match status" value="1"/>
</dbReference>
<dbReference type="PANTHER" id="PTHR21666">
    <property type="entry name" value="PEPTIDASE-RELATED"/>
    <property type="match status" value="1"/>
</dbReference>
<dbReference type="Pfam" id="PF01551">
    <property type="entry name" value="Peptidase_M23"/>
    <property type="match status" value="1"/>
</dbReference>
<gene>
    <name evidence="2" type="ORF">A2750_02900</name>
</gene>
<evidence type="ECO:0000313" key="2">
    <source>
        <dbReference type="EMBL" id="OGN06875.1"/>
    </source>
</evidence>
<evidence type="ECO:0000313" key="3">
    <source>
        <dbReference type="Proteomes" id="UP000178023"/>
    </source>
</evidence>
<dbReference type="CDD" id="cd00118">
    <property type="entry name" value="LysM"/>
    <property type="match status" value="2"/>
</dbReference>
<dbReference type="InterPro" id="IPR018392">
    <property type="entry name" value="LysM"/>
</dbReference>
<dbReference type="InterPro" id="IPR036779">
    <property type="entry name" value="LysM_dom_sf"/>
</dbReference>
<protein>
    <recommendedName>
        <fullName evidence="1">LysM domain-containing protein</fullName>
    </recommendedName>
</protein>